<reference evidence="1 2" key="1">
    <citation type="submission" date="2019-05" db="EMBL/GenBank/DDBJ databases">
        <title>Another draft genome of Portunus trituberculatus and its Hox gene families provides insights of decapod evolution.</title>
        <authorList>
            <person name="Jeong J.-H."/>
            <person name="Song I."/>
            <person name="Kim S."/>
            <person name="Choi T."/>
            <person name="Kim D."/>
            <person name="Ryu S."/>
            <person name="Kim W."/>
        </authorList>
    </citation>
    <scope>NUCLEOTIDE SEQUENCE [LARGE SCALE GENOMIC DNA]</scope>
    <source>
        <tissue evidence="1">Muscle</tissue>
    </source>
</reference>
<keyword evidence="2" id="KW-1185">Reference proteome</keyword>
<gene>
    <name evidence="1" type="primary">PLOD1</name>
    <name evidence="1" type="ORF">E2C01_069376</name>
</gene>
<keyword evidence="1" id="KW-0560">Oxidoreductase</keyword>
<dbReference type="AlphaFoldDB" id="A0A5B7HYD3"/>
<dbReference type="GO" id="GO:0008475">
    <property type="term" value="F:procollagen-lysine 5-dioxygenase activity"/>
    <property type="evidence" value="ECO:0007669"/>
    <property type="project" value="TreeGrafter"/>
</dbReference>
<dbReference type="OrthoDB" id="69177at2759"/>
<dbReference type="PANTHER" id="PTHR10730">
    <property type="entry name" value="PROCOLLAGEN-LYSINE,2-OXOGLUTARATE 5-DIOXYGENASE/GLYCOSYLTRANSFERASE 25 FAMILY MEMBER"/>
    <property type="match status" value="1"/>
</dbReference>
<name>A0A5B7HYD3_PORTR</name>
<dbReference type="EMBL" id="VSRR010040146">
    <property type="protein sequence ID" value="MPC74993.1"/>
    <property type="molecule type" value="Genomic_DNA"/>
</dbReference>
<sequence length="161" mass="19421">MTHVEELVFWQCILPVLYVCRGIWNVPYITGVYLIQGTVLRNAETRPNYIHRLLDADMAMAANMRDKGVFMYVTNLEEYGHLVDPDFFPTKYLHNDMWQMKANRRDWEKRYISPEYWQALNPNTLNKMVRYNLSFLCMHFVTDIYRSYICNTFHVLWLYVA</sequence>
<keyword evidence="1" id="KW-0223">Dioxygenase</keyword>
<protein>
    <submittedName>
        <fullName evidence="1">Procollagen-lysine,2-oxoglutarate 5-dioxygenase 1</fullName>
    </submittedName>
</protein>
<dbReference type="PANTHER" id="PTHR10730:SF45">
    <property type="entry name" value="PROCOLLAGEN-LYSINE,2-OXOGLUTARATE 5-DIOXYGENASE"/>
    <property type="match status" value="1"/>
</dbReference>
<comment type="caution">
    <text evidence="1">The sequence shown here is derived from an EMBL/GenBank/DDBJ whole genome shotgun (WGS) entry which is preliminary data.</text>
</comment>
<dbReference type="InterPro" id="IPR050757">
    <property type="entry name" value="Collagen_mod_GT25"/>
</dbReference>
<evidence type="ECO:0000313" key="1">
    <source>
        <dbReference type="EMBL" id="MPC74993.1"/>
    </source>
</evidence>
<dbReference type="GO" id="GO:0005783">
    <property type="term" value="C:endoplasmic reticulum"/>
    <property type="evidence" value="ECO:0007669"/>
    <property type="project" value="TreeGrafter"/>
</dbReference>
<dbReference type="Proteomes" id="UP000324222">
    <property type="component" value="Unassembled WGS sequence"/>
</dbReference>
<organism evidence="1 2">
    <name type="scientific">Portunus trituberculatus</name>
    <name type="common">Swimming crab</name>
    <name type="synonym">Neptunus trituberculatus</name>
    <dbReference type="NCBI Taxonomy" id="210409"/>
    <lineage>
        <taxon>Eukaryota</taxon>
        <taxon>Metazoa</taxon>
        <taxon>Ecdysozoa</taxon>
        <taxon>Arthropoda</taxon>
        <taxon>Crustacea</taxon>
        <taxon>Multicrustacea</taxon>
        <taxon>Malacostraca</taxon>
        <taxon>Eumalacostraca</taxon>
        <taxon>Eucarida</taxon>
        <taxon>Decapoda</taxon>
        <taxon>Pleocyemata</taxon>
        <taxon>Brachyura</taxon>
        <taxon>Eubrachyura</taxon>
        <taxon>Portunoidea</taxon>
        <taxon>Portunidae</taxon>
        <taxon>Portuninae</taxon>
        <taxon>Portunus</taxon>
    </lineage>
</organism>
<evidence type="ECO:0000313" key="2">
    <source>
        <dbReference type="Proteomes" id="UP000324222"/>
    </source>
</evidence>
<proteinExistence type="predicted"/>
<accession>A0A5B7HYD3</accession>